<sequence length="248" mass="28483">MNEITCISFLFEGPQPPFHDLFEQIQKSIDRLPSTVTRLCIYGNRTEKQVSFKNLPDIEKLWMITYSVDSSSLPSLQSLIVHASSIKEHQQLPDSLRYLNIDFKSEYPTNFATFCQTFILPLSNLTELEIRLGNANADEGIDGFASFIRSSNLFDTLETLTIYMNGNTTAQPSEFWLNFIKPLDRLLELTIYGYSLSSELIIDEYPLHLAFLKIAFDEIIDPYGKSCTPWVRQNLEISPSTRGWVHHI</sequence>
<comment type="caution">
    <text evidence="1">The sequence shown here is derived from an EMBL/GenBank/DDBJ whole genome shotgun (WGS) entry which is preliminary data.</text>
</comment>
<organism evidence="1 2">
    <name type="scientific">Ambrosiozyma monospora</name>
    <name type="common">Yeast</name>
    <name type="synonym">Endomycopsis monosporus</name>
    <dbReference type="NCBI Taxonomy" id="43982"/>
    <lineage>
        <taxon>Eukaryota</taxon>
        <taxon>Fungi</taxon>
        <taxon>Dikarya</taxon>
        <taxon>Ascomycota</taxon>
        <taxon>Saccharomycotina</taxon>
        <taxon>Pichiomycetes</taxon>
        <taxon>Pichiales</taxon>
        <taxon>Pichiaceae</taxon>
        <taxon>Ambrosiozyma</taxon>
    </lineage>
</organism>
<dbReference type="EMBL" id="BSXS01000323">
    <property type="protein sequence ID" value="GME71997.1"/>
    <property type="molecule type" value="Genomic_DNA"/>
</dbReference>
<keyword evidence="2" id="KW-1185">Reference proteome</keyword>
<evidence type="ECO:0000313" key="1">
    <source>
        <dbReference type="EMBL" id="GME71997.1"/>
    </source>
</evidence>
<dbReference type="Proteomes" id="UP001165064">
    <property type="component" value="Unassembled WGS sequence"/>
</dbReference>
<name>A0ACB5ST57_AMBMO</name>
<gene>
    <name evidence="1" type="ORF">Amon02_000080100</name>
</gene>
<evidence type="ECO:0000313" key="2">
    <source>
        <dbReference type="Proteomes" id="UP001165064"/>
    </source>
</evidence>
<proteinExistence type="predicted"/>
<protein>
    <submittedName>
        <fullName evidence="1">Unnamed protein product</fullName>
    </submittedName>
</protein>
<accession>A0ACB5ST57</accession>
<reference evidence="1" key="1">
    <citation type="submission" date="2023-04" db="EMBL/GenBank/DDBJ databases">
        <title>Ambrosiozyma monospora NBRC 10751.</title>
        <authorList>
            <person name="Ichikawa N."/>
            <person name="Sato H."/>
            <person name="Tonouchi N."/>
        </authorList>
    </citation>
    <scope>NUCLEOTIDE SEQUENCE</scope>
    <source>
        <strain evidence="1">NBRC 10751</strain>
    </source>
</reference>